<sequence length="418" mass="43614">MSANYNYVTDTGIISADTQDILLDVQAEWKSALGQNLDVDSSTPQGTLIQSEAVARASVMKTSAELANQINPNYSMGVFLDAICALLDISRGENKSTIGQGVIAKGDPNRVIPFGTRVSTSDGSVFTVLSNATIGNNRQVSITIVSTGFGPIELPVGQLNILDQVIGLASIEVTSQSTVVLGRVQLNDPQLKAKRELQLFNQGVGSTGAIQAKALTVNNVQSVKVVENNTGAPGVVNGIEFTLPSAMYVCVAGSANTQEVAEALYAAHGGGCPWDYGATGSGNPVNPPDGVTVIDPYSNMPYKVKFCTAILFDTYIKITVARGSSAASDVGVQNAIIAYANGDQSGEQGFVTGASVSAFEIAGAVCRVFPGAYVRSCLVAAVPEGSTIPPDSQFALEVPMKPYQKAQTQLGFIIVTME</sequence>
<gene>
    <name evidence="2" type="ORF">CPT_MyoSmar_057</name>
</gene>
<feature type="domain" description="Baseplate protein J-like barrel" evidence="1">
    <location>
        <begin position="105"/>
        <end position="175"/>
    </location>
</feature>
<reference evidence="3" key="1">
    <citation type="submission" date="2019-06" db="EMBL/GenBank/DDBJ databases">
        <title>Complete Genome Sequence of Serratia marcescens Myophage MyoSmar.</title>
        <authorList>
            <person name="Cooper S."/>
            <person name="Nguyen Q."/>
            <person name="Newkirk H."/>
            <person name="Liu M."/>
            <person name="Cahill J."/>
            <person name="Ramsey J."/>
        </authorList>
    </citation>
    <scope>NUCLEOTIDE SEQUENCE [LARGE SCALE GENOMIC DNA]</scope>
</reference>
<organism evidence="2 3">
    <name type="scientific">Serratia phage MyoSmar</name>
    <dbReference type="NCBI Taxonomy" id="2596673"/>
    <lineage>
        <taxon>Viruses</taxon>
        <taxon>Duplodnaviria</taxon>
        <taxon>Heunggongvirae</taxon>
        <taxon>Uroviricota</taxon>
        <taxon>Caudoviricetes</taxon>
        <taxon>Lindbergviridae</taxon>
        <taxon>Myosmarvirus</taxon>
        <taxon>Myosmarvirus myosmar</taxon>
    </lineage>
</organism>
<dbReference type="Pfam" id="PF04865">
    <property type="entry name" value="Baseplate_J"/>
    <property type="match status" value="1"/>
</dbReference>
<protein>
    <submittedName>
        <fullName evidence="2">Baseplate J protein</fullName>
    </submittedName>
</protein>
<evidence type="ECO:0000313" key="3">
    <source>
        <dbReference type="Proteomes" id="UP000322680"/>
    </source>
</evidence>
<dbReference type="EMBL" id="MN062189">
    <property type="protein sequence ID" value="QEG09506.1"/>
    <property type="molecule type" value="Genomic_DNA"/>
</dbReference>
<name>A0A5B9NA73_9CAUD</name>
<keyword evidence="3" id="KW-1185">Reference proteome</keyword>
<accession>A0A5B9NA73</accession>
<dbReference type="Proteomes" id="UP000322680">
    <property type="component" value="Segment"/>
</dbReference>
<evidence type="ECO:0000313" key="2">
    <source>
        <dbReference type="EMBL" id="QEG09506.1"/>
    </source>
</evidence>
<dbReference type="InterPro" id="IPR006949">
    <property type="entry name" value="Barrel_Baseplate_J-like"/>
</dbReference>
<evidence type="ECO:0000259" key="1">
    <source>
        <dbReference type="Pfam" id="PF04865"/>
    </source>
</evidence>
<proteinExistence type="predicted"/>